<name>A0A495VNA4_9PSEU</name>
<accession>A0A495VNA4</accession>
<gene>
    <name evidence="2" type="ORF">C8E97_6784</name>
</gene>
<evidence type="ECO:0000313" key="3">
    <source>
        <dbReference type="Proteomes" id="UP000282084"/>
    </source>
</evidence>
<dbReference type="Proteomes" id="UP000282084">
    <property type="component" value="Unassembled WGS sequence"/>
</dbReference>
<keyword evidence="1" id="KW-0472">Membrane</keyword>
<proteinExistence type="predicted"/>
<sequence>MAVRAVLRLVVDVAEVVAAWLHLVVWTTAAMGLVLLAGVAGAVVGGPALGGLLVGALSVCVVVTLLTLLAALHIRTPWRTSPLMPTTHPRAVRRAAAAVFAALLLLALLVGCRGPGGPRPAGVSAEVVITGAVMVK</sequence>
<comment type="caution">
    <text evidence="2">The sequence shown here is derived from an EMBL/GenBank/DDBJ whole genome shotgun (WGS) entry which is preliminary data.</text>
</comment>
<feature type="transmembrane region" description="Helical" evidence="1">
    <location>
        <begin position="20"/>
        <end position="44"/>
    </location>
</feature>
<protein>
    <submittedName>
        <fullName evidence="2">Uncharacterized protein</fullName>
    </submittedName>
</protein>
<feature type="transmembrane region" description="Helical" evidence="1">
    <location>
        <begin position="94"/>
        <end position="112"/>
    </location>
</feature>
<dbReference type="RefSeq" id="WP_121013016.1">
    <property type="nucleotide sequence ID" value="NZ_RBXO01000003.1"/>
</dbReference>
<dbReference type="AlphaFoldDB" id="A0A495VNA4"/>
<keyword evidence="3" id="KW-1185">Reference proteome</keyword>
<dbReference type="EMBL" id="RBXO01000003">
    <property type="protein sequence ID" value="RKT49288.1"/>
    <property type="molecule type" value="Genomic_DNA"/>
</dbReference>
<keyword evidence="1" id="KW-0812">Transmembrane</keyword>
<evidence type="ECO:0000313" key="2">
    <source>
        <dbReference type="EMBL" id="RKT49288.1"/>
    </source>
</evidence>
<organism evidence="2 3">
    <name type="scientific">Saccharothrix australiensis</name>
    <dbReference type="NCBI Taxonomy" id="2072"/>
    <lineage>
        <taxon>Bacteria</taxon>
        <taxon>Bacillati</taxon>
        <taxon>Actinomycetota</taxon>
        <taxon>Actinomycetes</taxon>
        <taxon>Pseudonocardiales</taxon>
        <taxon>Pseudonocardiaceae</taxon>
        <taxon>Saccharothrix</taxon>
    </lineage>
</organism>
<evidence type="ECO:0000256" key="1">
    <source>
        <dbReference type="SAM" id="Phobius"/>
    </source>
</evidence>
<feature type="transmembrane region" description="Helical" evidence="1">
    <location>
        <begin position="51"/>
        <end position="74"/>
    </location>
</feature>
<keyword evidence="1" id="KW-1133">Transmembrane helix</keyword>
<reference evidence="2 3" key="1">
    <citation type="submission" date="2018-10" db="EMBL/GenBank/DDBJ databases">
        <title>Sequencing the genomes of 1000 actinobacteria strains.</title>
        <authorList>
            <person name="Klenk H.-P."/>
        </authorList>
    </citation>
    <scope>NUCLEOTIDE SEQUENCE [LARGE SCALE GENOMIC DNA]</scope>
    <source>
        <strain evidence="2 3">DSM 43800</strain>
    </source>
</reference>